<sequence>MSRGPKAVALDLSEHEQGEIRRLLRRHGTGQALVSRLRIVLACAEPGATNLGVATALGVSRQTVALWRSRFAAHRLEGLVDAPRSGAPRSIDDEAVERLVALTLEEAPANATHWSTRSMARRTGMSQSAVSRIWRAFGLRPHQADTFKLSADPAFVEKVRDVVGLYLAPPDRALVLCVDEKPQIQAVQGTAAAFPLQPGRAERVTHDYRRHGTLDLFAALDVKAGTVIGSCKPRHRSVEFRAFLEQVESSVARDLEVHLVLDNLKTHKTTLVHDWLVQHPRFHLHFTPTSASWLNLVECWFSVLSRRRLERGAFTSTEELEAAIRDYITETNAHPKPFVWTKSADAILASVARFCTQTSNSNH</sequence>
<name>A0ABU0HSJ3_9HYPH</name>
<dbReference type="PANTHER" id="PTHR30347">
    <property type="entry name" value="POTASSIUM CHANNEL RELATED"/>
    <property type="match status" value="1"/>
</dbReference>
<dbReference type="InterPro" id="IPR052702">
    <property type="entry name" value="MscS-like_channel"/>
</dbReference>
<dbReference type="InterPro" id="IPR047655">
    <property type="entry name" value="Transpos_IS630-like"/>
</dbReference>
<protein>
    <submittedName>
        <fullName evidence="2">Transposase</fullName>
    </submittedName>
</protein>
<dbReference type="Pfam" id="PF13565">
    <property type="entry name" value="HTH_32"/>
    <property type="match status" value="1"/>
</dbReference>
<accession>A0ABU0HSJ3</accession>
<organism evidence="2 3">
    <name type="scientific">Methylobacterium persicinum</name>
    <dbReference type="NCBI Taxonomy" id="374426"/>
    <lineage>
        <taxon>Bacteria</taxon>
        <taxon>Pseudomonadati</taxon>
        <taxon>Pseudomonadota</taxon>
        <taxon>Alphaproteobacteria</taxon>
        <taxon>Hyphomicrobiales</taxon>
        <taxon>Methylobacteriaceae</taxon>
        <taxon>Methylobacterium</taxon>
    </lineage>
</organism>
<dbReference type="EMBL" id="JAUSVV010000024">
    <property type="protein sequence ID" value="MDQ0445275.1"/>
    <property type="molecule type" value="Genomic_DNA"/>
</dbReference>
<evidence type="ECO:0000259" key="1">
    <source>
        <dbReference type="Pfam" id="PF13358"/>
    </source>
</evidence>
<keyword evidence="3" id="KW-1185">Reference proteome</keyword>
<dbReference type="NCBIfam" id="NF033545">
    <property type="entry name" value="transpos_IS630"/>
    <property type="match status" value="1"/>
</dbReference>
<evidence type="ECO:0000313" key="3">
    <source>
        <dbReference type="Proteomes" id="UP001236369"/>
    </source>
</evidence>
<evidence type="ECO:0000313" key="2">
    <source>
        <dbReference type="EMBL" id="MDQ0445275.1"/>
    </source>
</evidence>
<proteinExistence type="predicted"/>
<dbReference type="Proteomes" id="UP001236369">
    <property type="component" value="Unassembled WGS sequence"/>
</dbReference>
<gene>
    <name evidence="2" type="ORF">QO016_004804</name>
</gene>
<dbReference type="Gene3D" id="3.30.420.10">
    <property type="entry name" value="Ribonuclease H-like superfamily/Ribonuclease H"/>
    <property type="match status" value="1"/>
</dbReference>
<feature type="domain" description="Tc1-like transposase DDE" evidence="1">
    <location>
        <begin position="175"/>
        <end position="320"/>
    </location>
</feature>
<dbReference type="Pfam" id="PF13358">
    <property type="entry name" value="DDE_3"/>
    <property type="match status" value="1"/>
</dbReference>
<dbReference type="InterPro" id="IPR036397">
    <property type="entry name" value="RNaseH_sf"/>
</dbReference>
<comment type="caution">
    <text evidence="2">The sequence shown here is derived from an EMBL/GenBank/DDBJ whole genome shotgun (WGS) entry which is preliminary data.</text>
</comment>
<dbReference type="SUPFAM" id="SSF46689">
    <property type="entry name" value="Homeodomain-like"/>
    <property type="match status" value="1"/>
</dbReference>
<dbReference type="PANTHER" id="PTHR30347:SF1">
    <property type="entry name" value="MECHANOSENSITIVE CHANNEL MSCK"/>
    <property type="match status" value="1"/>
</dbReference>
<dbReference type="InterPro" id="IPR009057">
    <property type="entry name" value="Homeodomain-like_sf"/>
</dbReference>
<reference evidence="2 3" key="1">
    <citation type="submission" date="2023-07" db="EMBL/GenBank/DDBJ databases">
        <title>Genomic Encyclopedia of Type Strains, Phase IV (KMG-IV): sequencing the most valuable type-strain genomes for metagenomic binning, comparative biology and taxonomic classification.</title>
        <authorList>
            <person name="Goeker M."/>
        </authorList>
    </citation>
    <scope>NUCLEOTIDE SEQUENCE [LARGE SCALE GENOMIC DNA]</scope>
    <source>
        <strain evidence="2 3">DSM 19562</strain>
    </source>
</reference>
<dbReference type="InterPro" id="IPR038717">
    <property type="entry name" value="Tc1-like_DDE_dom"/>
</dbReference>
<dbReference type="RefSeq" id="WP_238247230.1">
    <property type="nucleotide sequence ID" value="NZ_BPQX01000006.1"/>
</dbReference>